<gene>
    <name evidence="1" type="ORF">ACFO8L_40675</name>
</gene>
<proteinExistence type="predicted"/>
<evidence type="ECO:0000313" key="1">
    <source>
        <dbReference type="EMBL" id="MFC4592457.1"/>
    </source>
</evidence>
<keyword evidence="2" id="KW-1185">Reference proteome</keyword>
<organism evidence="1 2">
    <name type="scientific">Sphaerisporangium corydalis</name>
    <dbReference type="NCBI Taxonomy" id="1441875"/>
    <lineage>
        <taxon>Bacteria</taxon>
        <taxon>Bacillati</taxon>
        <taxon>Actinomycetota</taxon>
        <taxon>Actinomycetes</taxon>
        <taxon>Streptosporangiales</taxon>
        <taxon>Streptosporangiaceae</taxon>
        <taxon>Sphaerisporangium</taxon>
    </lineage>
</organism>
<evidence type="ECO:0000313" key="2">
    <source>
        <dbReference type="Proteomes" id="UP001595891"/>
    </source>
</evidence>
<dbReference type="EMBL" id="JBHSFN010000052">
    <property type="protein sequence ID" value="MFC4592457.1"/>
    <property type="molecule type" value="Genomic_DNA"/>
</dbReference>
<name>A0ABV9ES17_9ACTN</name>
<dbReference type="Proteomes" id="UP001595891">
    <property type="component" value="Unassembled WGS sequence"/>
</dbReference>
<comment type="caution">
    <text evidence="1">The sequence shown here is derived from an EMBL/GenBank/DDBJ whole genome shotgun (WGS) entry which is preliminary data.</text>
</comment>
<accession>A0ABV9ES17</accession>
<protein>
    <submittedName>
        <fullName evidence="1">Type II toxin-antitoxin system Phd/YefM family antitoxin</fullName>
    </submittedName>
</protein>
<reference evidence="2" key="1">
    <citation type="journal article" date="2019" name="Int. J. Syst. Evol. Microbiol.">
        <title>The Global Catalogue of Microorganisms (GCM) 10K type strain sequencing project: providing services to taxonomists for standard genome sequencing and annotation.</title>
        <authorList>
            <consortium name="The Broad Institute Genomics Platform"/>
            <consortium name="The Broad Institute Genome Sequencing Center for Infectious Disease"/>
            <person name="Wu L."/>
            <person name="Ma J."/>
        </authorList>
    </citation>
    <scope>NUCLEOTIDE SEQUENCE [LARGE SCALE GENOMIC DNA]</scope>
    <source>
        <strain evidence="2">CCUG 49560</strain>
    </source>
</reference>
<dbReference type="RefSeq" id="WP_262845121.1">
    <property type="nucleotide sequence ID" value="NZ_JANZYP010000036.1"/>
</dbReference>
<sequence>MSTPEPEHSRQISQWDLRNRSAEIMDGLERGERYAVTRNGRHIGDLIPIPRRRGAVSRAEFTAMSRGMPRLDDRKYRKDTDHYVNDALYDPYERAYSKGEFTEDGK</sequence>